<evidence type="ECO:0000256" key="9">
    <source>
        <dbReference type="SAM" id="Phobius"/>
    </source>
</evidence>
<evidence type="ECO:0000256" key="4">
    <source>
        <dbReference type="ARBA" id="ARBA00022597"/>
    </source>
</evidence>
<keyword evidence="6 9" id="KW-0812">Transmembrane</keyword>
<feature type="transmembrane region" description="Helical" evidence="9">
    <location>
        <begin position="181"/>
        <end position="198"/>
    </location>
</feature>
<keyword evidence="12" id="KW-1185">Reference proteome</keyword>
<evidence type="ECO:0000313" key="11">
    <source>
        <dbReference type="EMBL" id="SFQ46621.1"/>
    </source>
</evidence>
<evidence type="ECO:0000256" key="5">
    <source>
        <dbReference type="ARBA" id="ARBA00022683"/>
    </source>
</evidence>
<dbReference type="Pfam" id="PF02378">
    <property type="entry name" value="PTS_EIIC"/>
    <property type="match status" value="1"/>
</dbReference>
<evidence type="ECO:0000259" key="10">
    <source>
        <dbReference type="PROSITE" id="PS51103"/>
    </source>
</evidence>
<accession>A0A1I5YQX1</accession>
<dbReference type="EMBL" id="FOXW01000011">
    <property type="protein sequence ID" value="SFQ46621.1"/>
    <property type="molecule type" value="Genomic_DNA"/>
</dbReference>
<feature type="transmembrane region" description="Helical" evidence="9">
    <location>
        <begin position="253"/>
        <end position="273"/>
    </location>
</feature>
<evidence type="ECO:0000256" key="2">
    <source>
        <dbReference type="ARBA" id="ARBA00022448"/>
    </source>
</evidence>
<evidence type="ECO:0000256" key="1">
    <source>
        <dbReference type="ARBA" id="ARBA00004651"/>
    </source>
</evidence>
<dbReference type="STRING" id="82801.SAMN04488506_2194"/>
<feature type="domain" description="PTS EIIC type-1" evidence="10">
    <location>
        <begin position="79"/>
        <end position="433"/>
    </location>
</feature>
<evidence type="ECO:0000256" key="6">
    <source>
        <dbReference type="ARBA" id="ARBA00022692"/>
    </source>
</evidence>
<feature type="transmembrane region" description="Helical" evidence="9">
    <location>
        <begin position="76"/>
        <end position="100"/>
    </location>
</feature>
<reference evidence="11 12" key="1">
    <citation type="submission" date="2016-10" db="EMBL/GenBank/DDBJ databases">
        <authorList>
            <person name="de Groot N.N."/>
        </authorList>
    </citation>
    <scope>NUCLEOTIDE SEQUENCE [LARGE SCALE GENOMIC DNA]</scope>
    <source>
        <strain evidence="11 12">DSM 20581</strain>
    </source>
</reference>
<dbReference type="OrthoDB" id="9769191at2"/>
<organism evidence="11 12">
    <name type="scientific">Desemzia incerta</name>
    <dbReference type="NCBI Taxonomy" id="82801"/>
    <lineage>
        <taxon>Bacteria</taxon>
        <taxon>Bacillati</taxon>
        <taxon>Bacillota</taxon>
        <taxon>Bacilli</taxon>
        <taxon>Lactobacillales</taxon>
        <taxon>Carnobacteriaceae</taxon>
        <taxon>Desemzia</taxon>
    </lineage>
</organism>
<dbReference type="GO" id="GO:0008982">
    <property type="term" value="F:protein-N(PI)-phosphohistidine-sugar phosphotransferase activity"/>
    <property type="evidence" value="ECO:0007669"/>
    <property type="project" value="InterPro"/>
</dbReference>
<keyword evidence="7 9" id="KW-1133">Transmembrane helix</keyword>
<dbReference type="InterPro" id="IPR013013">
    <property type="entry name" value="PTS_EIIC_1"/>
</dbReference>
<feature type="transmembrane region" description="Helical" evidence="9">
    <location>
        <begin position="325"/>
        <end position="346"/>
    </location>
</feature>
<dbReference type="RefSeq" id="WP_092481202.1">
    <property type="nucleotide sequence ID" value="NZ_FOXW01000011.1"/>
</dbReference>
<name>A0A1I5YQX1_9LACT</name>
<protein>
    <submittedName>
        <fullName evidence="11">PTS system, beta-glucosides-specific IIC component</fullName>
    </submittedName>
</protein>
<dbReference type="GO" id="GO:0015771">
    <property type="term" value="P:trehalose transport"/>
    <property type="evidence" value="ECO:0007669"/>
    <property type="project" value="TreeGrafter"/>
</dbReference>
<dbReference type="GO" id="GO:0009401">
    <property type="term" value="P:phosphoenolpyruvate-dependent sugar phosphotransferase system"/>
    <property type="evidence" value="ECO:0007669"/>
    <property type="project" value="UniProtKB-KW"/>
</dbReference>
<dbReference type="InterPro" id="IPR003352">
    <property type="entry name" value="PTS_EIIC"/>
</dbReference>
<evidence type="ECO:0000256" key="8">
    <source>
        <dbReference type="ARBA" id="ARBA00023136"/>
    </source>
</evidence>
<evidence type="ECO:0000256" key="3">
    <source>
        <dbReference type="ARBA" id="ARBA00022475"/>
    </source>
</evidence>
<feature type="transmembrane region" description="Helical" evidence="9">
    <location>
        <begin position="150"/>
        <end position="169"/>
    </location>
</feature>
<proteinExistence type="predicted"/>
<feature type="transmembrane region" description="Helical" evidence="9">
    <location>
        <begin position="353"/>
        <end position="376"/>
    </location>
</feature>
<dbReference type="GO" id="GO:0090589">
    <property type="term" value="F:protein-phosphocysteine-trehalose phosphotransferase system transporter activity"/>
    <property type="evidence" value="ECO:0007669"/>
    <property type="project" value="TreeGrafter"/>
</dbReference>
<sequence>MNYSGKINKEALTNLEGSLGYVFKNEQIQMIVGANVNEAYNDFLEVSGYDDKNPRKKEALEEAQDQKRNFKYYVDLVGGFFAELFMPIVPALITGGVILAANNLLINYFNVSPESGTAQIILAIFSAAFSMLPIYLGYTTARKLKLSPILGAFLGAILVNPSISAVEGLDFLGIPVTTVDYGGSVLPVILGVLFMYYVDKILDKLIPEFIKYFLKPFLTMLIVVPFTLILFGPIGTILSQYVGNGITWLMSNAGFIALPILSALYPYMVMLGLDKAIMPIGFQAVETLGYDPVVVVIGFISNLCIGASALAVSRFVKENKEKSGAYFSFGLTGVFGITEPAFYGALIGRPKALIGTAIGAISGGIFAAIFALKSFVMGGAPGLFTLLFFLDPDGSMSNMIIALLTGAISIAVSFFATTFILRYDKKRNEAHTLSNEAVLDNEQQTGR</sequence>
<keyword evidence="5" id="KW-0598">Phosphotransferase system</keyword>
<dbReference type="PANTHER" id="PTHR30175">
    <property type="entry name" value="PHOSPHOTRANSFERASE SYSTEM TRANSPORT PROTEIN"/>
    <property type="match status" value="1"/>
</dbReference>
<keyword evidence="3" id="KW-1003">Cell membrane</keyword>
<keyword evidence="8 9" id="KW-0472">Membrane</keyword>
<evidence type="ECO:0000256" key="7">
    <source>
        <dbReference type="ARBA" id="ARBA00022989"/>
    </source>
</evidence>
<dbReference type="PANTHER" id="PTHR30175:SF1">
    <property type="entry name" value="PTS SYSTEM ARBUTIN-, CELLOBIOSE-, AND SALICIN-SPECIFIC EIIBC COMPONENT-RELATED"/>
    <property type="match status" value="1"/>
</dbReference>
<feature type="transmembrane region" description="Helical" evidence="9">
    <location>
        <begin position="293"/>
        <end position="313"/>
    </location>
</feature>
<comment type="subcellular location">
    <subcellularLocation>
        <location evidence="1">Cell membrane</location>
        <topology evidence="1">Multi-pass membrane protein</topology>
    </subcellularLocation>
</comment>
<dbReference type="PROSITE" id="PS51103">
    <property type="entry name" value="PTS_EIIC_TYPE_1"/>
    <property type="match status" value="1"/>
</dbReference>
<gene>
    <name evidence="11" type="ORF">SAMN04488506_2194</name>
</gene>
<dbReference type="GO" id="GO:0005886">
    <property type="term" value="C:plasma membrane"/>
    <property type="evidence" value="ECO:0007669"/>
    <property type="project" value="UniProtKB-SubCell"/>
</dbReference>
<dbReference type="InterPro" id="IPR050558">
    <property type="entry name" value="PTS_Sugar-Specific_Components"/>
</dbReference>
<feature type="transmembrane region" description="Helical" evidence="9">
    <location>
        <begin position="218"/>
        <end position="241"/>
    </location>
</feature>
<dbReference type="AlphaFoldDB" id="A0A1I5YQX1"/>
<keyword evidence="2" id="KW-0813">Transport</keyword>
<evidence type="ECO:0000313" key="12">
    <source>
        <dbReference type="Proteomes" id="UP000199136"/>
    </source>
</evidence>
<feature type="transmembrane region" description="Helical" evidence="9">
    <location>
        <begin position="396"/>
        <end position="421"/>
    </location>
</feature>
<feature type="transmembrane region" description="Helical" evidence="9">
    <location>
        <begin position="120"/>
        <end position="138"/>
    </location>
</feature>
<keyword evidence="4" id="KW-0762">Sugar transport</keyword>
<dbReference type="Proteomes" id="UP000199136">
    <property type="component" value="Unassembled WGS sequence"/>
</dbReference>